<dbReference type="InterPro" id="IPR050155">
    <property type="entry name" value="HAD-like_hydrolase_sf"/>
</dbReference>
<sequence length="236" mass="25484">MASTPRPAIRSPHTDPARRDGQRSLLLDLDGVLLDTRPVMQKAWRAVQQHHRIDVPFEQYEQHLGRPFNDIMRRLAVTDAEAVHQTYSEASKAVTHLARPFEGMKEVLHTLVARGWLLGVVTSKPLDRAAPLLAQLGCPFGSVRAAGGPGRSKPAPDPLLLALVDLCADPAEATFVGDMAVDHEAARRAGVAYVHAAWGYGSPGAPVPPTARAPKDLLQFLGEGRHSGPFLEGSLL</sequence>
<dbReference type="Pfam" id="PF13419">
    <property type="entry name" value="HAD_2"/>
    <property type="match status" value="1"/>
</dbReference>
<feature type="compositionally biased region" description="Basic and acidic residues" evidence="1">
    <location>
        <begin position="12"/>
        <end position="21"/>
    </location>
</feature>
<dbReference type="Proteomes" id="UP000218944">
    <property type="component" value="Unassembled WGS sequence"/>
</dbReference>
<dbReference type="InterPro" id="IPR023214">
    <property type="entry name" value="HAD_sf"/>
</dbReference>
<dbReference type="InterPro" id="IPR006439">
    <property type="entry name" value="HAD-SF_hydro_IA"/>
</dbReference>
<comment type="caution">
    <text evidence="2">The sequence shown here is derived from an EMBL/GenBank/DDBJ whole genome shotgun (WGS) entry which is preliminary data.</text>
</comment>
<accession>A0A2A2DA38</accession>
<name>A0A2A2DA38_9ACTN</name>
<dbReference type="SFLD" id="SFLDG01129">
    <property type="entry name" value="C1.5:_HAD__Beta-PGM__Phosphata"/>
    <property type="match status" value="1"/>
</dbReference>
<gene>
    <name evidence="2" type="ORF">CK936_14315</name>
</gene>
<dbReference type="RefSeq" id="WP_095581337.1">
    <property type="nucleotide sequence ID" value="NZ_JAJQQS010000010.1"/>
</dbReference>
<dbReference type="Gene3D" id="3.40.50.1000">
    <property type="entry name" value="HAD superfamily/HAD-like"/>
    <property type="match status" value="1"/>
</dbReference>
<organism evidence="2 3">
    <name type="scientific">Streptomyces albireticuli</name>
    <dbReference type="NCBI Taxonomy" id="1940"/>
    <lineage>
        <taxon>Bacteria</taxon>
        <taxon>Bacillati</taxon>
        <taxon>Actinomycetota</taxon>
        <taxon>Actinomycetes</taxon>
        <taxon>Kitasatosporales</taxon>
        <taxon>Streptomycetaceae</taxon>
        <taxon>Streptomyces</taxon>
    </lineage>
</organism>
<dbReference type="PANTHER" id="PTHR43434">
    <property type="entry name" value="PHOSPHOGLYCOLATE PHOSPHATASE"/>
    <property type="match status" value="1"/>
</dbReference>
<dbReference type="PANTHER" id="PTHR43434:SF1">
    <property type="entry name" value="PHOSPHOGLYCOLATE PHOSPHATASE"/>
    <property type="match status" value="1"/>
</dbReference>
<proteinExistence type="predicted"/>
<feature type="region of interest" description="Disordered" evidence="1">
    <location>
        <begin position="1"/>
        <end position="21"/>
    </location>
</feature>
<keyword evidence="2" id="KW-0378">Hydrolase</keyword>
<dbReference type="GO" id="GO:0006281">
    <property type="term" value="P:DNA repair"/>
    <property type="evidence" value="ECO:0007669"/>
    <property type="project" value="TreeGrafter"/>
</dbReference>
<dbReference type="NCBIfam" id="TIGR01549">
    <property type="entry name" value="HAD-SF-IA-v1"/>
    <property type="match status" value="1"/>
</dbReference>
<dbReference type="EMBL" id="NSJV01000277">
    <property type="protein sequence ID" value="PAU48230.1"/>
    <property type="molecule type" value="Genomic_DNA"/>
</dbReference>
<dbReference type="SFLD" id="SFLDS00003">
    <property type="entry name" value="Haloacid_Dehalogenase"/>
    <property type="match status" value="1"/>
</dbReference>
<dbReference type="SUPFAM" id="SSF56784">
    <property type="entry name" value="HAD-like"/>
    <property type="match status" value="1"/>
</dbReference>
<evidence type="ECO:0000313" key="2">
    <source>
        <dbReference type="EMBL" id="PAU48230.1"/>
    </source>
</evidence>
<evidence type="ECO:0000256" key="1">
    <source>
        <dbReference type="SAM" id="MobiDB-lite"/>
    </source>
</evidence>
<keyword evidence="3" id="KW-1185">Reference proteome</keyword>
<dbReference type="InterPro" id="IPR036412">
    <property type="entry name" value="HAD-like_sf"/>
</dbReference>
<dbReference type="GO" id="GO:0008967">
    <property type="term" value="F:phosphoglycolate phosphatase activity"/>
    <property type="evidence" value="ECO:0007669"/>
    <property type="project" value="TreeGrafter"/>
</dbReference>
<reference evidence="2 3" key="1">
    <citation type="submission" date="2017-08" db="EMBL/GenBank/DDBJ databases">
        <title>Genome sequence of Streptomyces albireticuli NRRL B-1670.</title>
        <authorList>
            <person name="Graham D.E."/>
            <person name="Mahan K.M."/>
            <person name="Klingeman D.M."/>
            <person name="Hettich R.L."/>
            <person name="Parry R.J."/>
            <person name="Spain J.C."/>
        </authorList>
    </citation>
    <scope>NUCLEOTIDE SEQUENCE [LARGE SCALE GENOMIC DNA]</scope>
    <source>
        <strain evidence="2 3">NRRL B-1670</strain>
    </source>
</reference>
<dbReference type="Gene3D" id="1.10.150.240">
    <property type="entry name" value="Putative phosphatase, domain 2"/>
    <property type="match status" value="1"/>
</dbReference>
<protein>
    <submittedName>
        <fullName evidence="2">Hydrolase</fullName>
    </submittedName>
</protein>
<dbReference type="AlphaFoldDB" id="A0A2A2DA38"/>
<evidence type="ECO:0000313" key="3">
    <source>
        <dbReference type="Proteomes" id="UP000218944"/>
    </source>
</evidence>
<dbReference type="InterPro" id="IPR041492">
    <property type="entry name" value="HAD_2"/>
</dbReference>
<dbReference type="InterPro" id="IPR023198">
    <property type="entry name" value="PGP-like_dom2"/>
</dbReference>